<dbReference type="SUPFAM" id="SSF53474">
    <property type="entry name" value="alpha/beta-Hydrolases"/>
    <property type="match status" value="1"/>
</dbReference>
<gene>
    <name evidence="1" type="ORF">BJ992_001339</name>
</gene>
<evidence type="ECO:0000313" key="1">
    <source>
        <dbReference type="EMBL" id="MBB6471908.1"/>
    </source>
</evidence>
<keyword evidence="2" id="KW-1185">Reference proteome</keyword>
<dbReference type="RefSeq" id="WP_184979056.1">
    <property type="nucleotide sequence ID" value="NZ_BAAALO010000111.1"/>
</dbReference>
<protein>
    <submittedName>
        <fullName evidence="1">Pimeloyl-ACP methyl ester carboxylesterase</fullName>
    </submittedName>
</protein>
<dbReference type="InterPro" id="IPR029058">
    <property type="entry name" value="AB_hydrolase_fold"/>
</dbReference>
<evidence type="ECO:0000313" key="2">
    <source>
        <dbReference type="Proteomes" id="UP000555564"/>
    </source>
</evidence>
<comment type="caution">
    <text evidence="1">The sequence shown here is derived from an EMBL/GenBank/DDBJ whole genome shotgun (WGS) entry which is preliminary data.</text>
</comment>
<dbReference type="Proteomes" id="UP000555564">
    <property type="component" value="Unassembled WGS sequence"/>
</dbReference>
<dbReference type="AlphaFoldDB" id="A0A7X0IBA9"/>
<organism evidence="1 2">
    <name type="scientific">Sphaerisporangium rubeum</name>
    <dbReference type="NCBI Taxonomy" id="321317"/>
    <lineage>
        <taxon>Bacteria</taxon>
        <taxon>Bacillati</taxon>
        <taxon>Actinomycetota</taxon>
        <taxon>Actinomycetes</taxon>
        <taxon>Streptosporangiales</taxon>
        <taxon>Streptosporangiaceae</taxon>
        <taxon>Sphaerisporangium</taxon>
    </lineage>
</organism>
<dbReference type="Gene3D" id="3.40.50.1820">
    <property type="entry name" value="alpha/beta hydrolase"/>
    <property type="match status" value="1"/>
</dbReference>
<sequence>MTAWAGAAPGEHLTRLTVPALLVQAEADAFIPPDESTARLTAVVPALTVATIPEAPHGAPLTHHEQWNELLLKFSHT</sequence>
<proteinExistence type="predicted"/>
<dbReference type="EMBL" id="JACHIU010000001">
    <property type="protein sequence ID" value="MBB6471908.1"/>
    <property type="molecule type" value="Genomic_DNA"/>
</dbReference>
<name>A0A7X0IBA9_9ACTN</name>
<reference evidence="1 2" key="1">
    <citation type="submission" date="2020-08" db="EMBL/GenBank/DDBJ databases">
        <title>Sequencing the genomes of 1000 actinobacteria strains.</title>
        <authorList>
            <person name="Klenk H.-P."/>
        </authorList>
    </citation>
    <scope>NUCLEOTIDE SEQUENCE [LARGE SCALE GENOMIC DNA]</scope>
    <source>
        <strain evidence="1 2">DSM 44936</strain>
    </source>
</reference>
<accession>A0A7X0IBA9</accession>